<keyword evidence="4" id="KW-1185">Reference proteome</keyword>
<protein>
    <recommendedName>
        <fullName evidence="5">Transmembrane protein</fullName>
    </recommendedName>
</protein>
<evidence type="ECO:0008006" key="5">
    <source>
        <dbReference type="Google" id="ProtNLM"/>
    </source>
</evidence>
<evidence type="ECO:0000256" key="2">
    <source>
        <dbReference type="SAM" id="Phobius"/>
    </source>
</evidence>
<keyword evidence="2" id="KW-0812">Transmembrane</keyword>
<evidence type="ECO:0000256" key="1">
    <source>
        <dbReference type="SAM" id="MobiDB-lite"/>
    </source>
</evidence>
<proteinExistence type="predicted"/>
<organism evidence="3 4">
    <name type="scientific">Pandoraea commovens</name>
    <dbReference type="NCBI Taxonomy" id="2508289"/>
    <lineage>
        <taxon>Bacteria</taxon>
        <taxon>Pseudomonadati</taxon>
        <taxon>Pseudomonadota</taxon>
        <taxon>Betaproteobacteria</taxon>
        <taxon>Burkholderiales</taxon>
        <taxon>Burkholderiaceae</taxon>
        <taxon>Pandoraea</taxon>
    </lineage>
</organism>
<evidence type="ECO:0000313" key="4">
    <source>
        <dbReference type="Proteomes" id="UP001058980"/>
    </source>
</evidence>
<accession>A0ABY5QGF0</accession>
<keyword evidence="2" id="KW-0472">Membrane</keyword>
<keyword evidence="2" id="KW-1133">Transmembrane helix</keyword>
<gene>
    <name evidence="3" type="ORF">NTU39_26655</name>
</gene>
<feature type="compositionally biased region" description="Basic residues" evidence="1">
    <location>
        <begin position="1"/>
        <end position="11"/>
    </location>
</feature>
<dbReference type="Proteomes" id="UP001058980">
    <property type="component" value="Chromosome"/>
</dbReference>
<dbReference type="EMBL" id="CP102780">
    <property type="protein sequence ID" value="UVA79507.1"/>
    <property type="molecule type" value="Genomic_DNA"/>
</dbReference>
<name>A0ABY5QGF0_9BURK</name>
<feature type="transmembrane region" description="Helical" evidence="2">
    <location>
        <begin position="307"/>
        <end position="327"/>
    </location>
</feature>
<feature type="transmembrane region" description="Helical" evidence="2">
    <location>
        <begin position="333"/>
        <end position="363"/>
    </location>
</feature>
<reference evidence="3" key="1">
    <citation type="submission" date="2022-08" db="EMBL/GenBank/DDBJ databases">
        <title>Multi-unit outbreak of Pandoraea commovens among non-cystic fibrosis intensive care patients from 2019 to 2021 in Berlin, Germany.</title>
        <authorList>
            <person name="Menzel P."/>
        </authorList>
    </citation>
    <scope>NUCLEOTIDE SEQUENCE</scope>
    <source>
        <strain evidence="3">LB-19-202-79</strain>
    </source>
</reference>
<evidence type="ECO:0000313" key="3">
    <source>
        <dbReference type="EMBL" id="UVA79507.1"/>
    </source>
</evidence>
<sequence>MMSRRFCFRRTRQPDTRAKSKSGTQVGGLVSSHKRKEQGPPMTIVLTPKPQPIPPSFLRQLSTSSTRSNASRSFVGDWIVSVTQQNVMSLEEACEAHSLETLRTSITDGLRAISNAWNEIESMVKVDADDVPLSKEFAPINALVERVSAASRHYGDGLVAIEPLIKGLEKAISRIYRSRQVPWGSWRTIGSQKTLPACNGLTLNATAAFTVFYHFEHAVNDILATLLAVRCVEARSAPIPFESLQYSNDTATGDLPKDEDLIKAQRLAVATRRAGRALDKMRPIIDNALHQASAAMPPERRRWKLRIAILVGLFVLSATLIVATILLPQMFPALVIIGVALKIASGLLSGLSLVNSVFTLVAYPRNRGWDDMSSCIVKVRNLYGSMNLRIREQQDAVCEREEEMMNRRIRYCGTQIGLAAGKHKDLMSEIDRLNDAMAHASV</sequence>
<dbReference type="RefSeq" id="WP_257958916.1">
    <property type="nucleotide sequence ID" value="NZ_CP102780.1"/>
</dbReference>
<feature type="region of interest" description="Disordered" evidence="1">
    <location>
        <begin position="1"/>
        <end position="41"/>
    </location>
</feature>